<evidence type="ECO:0000256" key="1">
    <source>
        <dbReference type="ARBA" id="ARBA00001709"/>
    </source>
</evidence>
<dbReference type="EMBL" id="LN907867">
    <property type="protein sequence ID" value="CUU41284.1"/>
    <property type="molecule type" value="Genomic_DNA"/>
</dbReference>
<dbReference type="RefSeq" id="WP_055036544.1">
    <property type="nucleotide sequence ID" value="NZ_AP014854.2"/>
</dbReference>
<keyword evidence="7" id="KW-1185">Reference proteome</keyword>
<dbReference type="GO" id="GO:0006574">
    <property type="term" value="P:L-valine catabolic process"/>
    <property type="evidence" value="ECO:0007669"/>
    <property type="project" value="TreeGrafter"/>
</dbReference>
<dbReference type="AlphaFoldDB" id="A0A0H5B7D9"/>
<feature type="domain" description="Enoyl-CoA hydratase/isomerase" evidence="4">
    <location>
        <begin position="14"/>
        <end position="333"/>
    </location>
</feature>
<name>A0A0H5B7D9_BLAVI</name>
<keyword evidence="6" id="KW-0456">Lyase</keyword>
<evidence type="ECO:0000256" key="2">
    <source>
        <dbReference type="ARBA" id="ARBA00011915"/>
    </source>
</evidence>
<keyword evidence="3 5" id="KW-0378">Hydrolase</keyword>
<dbReference type="PANTHER" id="PTHR43176">
    <property type="entry name" value="3-HYDROXYISOBUTYRYL-COA HYDROLASE-RELATED"/>
    <property type="match status" value="1"/>
</dbReference>
<evidence type="ECO:0000259" key="4">
    <source>
        <dbReference type="Pfam" id="PF16113"/>
    </source>
</evidence>
<comment type="catalytic activity">
    <reaction evidence="1">
        <text>3-hydroxy-2-methylpropanoyl-CoA + H2O = 3-hydroxy-2-methylpropanoate + CoA + H(+)</text>
        <dbReference type="Rhea" id="RHEA:20888"/>
        <dbReference type="ChEBI" id="CHEBI:11805"/>
        <dbReference type="ChEBI" id="CHEBI:15377"/>
        <dbReference type="ChEBI" id="CHEBI:15378"/>
        <dbReference type="ChEBI" id="CHEBI:57287"/>
        <dbReference type="ChEBI" id="CHEBI:57340"/>
        <dbReference type="EC" id="3.1.2.4"/>
    </reaction>
</comment>
<protein>
    <recommendedName>
        <fullName evidence="2">3-hydroxyisobutyryl-CoA hydrolase</fullName>
        <ecNumber evidence="2">3.1.2.4</ecNumber>
    </recommendedName>
</protein>
<dbReference type="Gene3D" id="3.90.226.10">
    <property type="entry name" value="2-enoyl-CoA Hydratase, Chain A, domain 1"/>
    <property type="match status" value="1"/>
</dbReference>
<dbReference type="PATRIC" id="fig|1079.6.peg.859"/>
<evidence type="ECO:0000256" key="3">
    <source>
        <dbReference type="ARBA" id="ARBA00022801"/>
    </source>
</evidence>
<dbReference type="InterPro" id="IPR045004">
    <property type="entry name" value="ECH_dom"/>
</dbReference>
<dbReference type="Proteomes" id="UP000065734">
    <property type="component" value="Chromosome I"/>
</dbReference>
<dbReference type="STRING" id="1079.BVIR_828"/>
<dbReference type="EC" id="3.1.2.4" evidence="2"/>
<dbReference type="Pfam" id="PF16113">
    <property type="entry name" value="ECH_2"/>
    <property type="match status" value="1"/>
</dbReference>
<accession>A0A0H5B7D9</accession>
<dbReference type="PANTHER" id="PTHR43176:SF3">
    <property type="entry name" value="3-HYDROXYISOBUTYRYL-COA HYDROLASE, MITOCHONDRIAL"/>
    <property type="match status" value="1"/>
</dbReference>
<dbReference type="GO" id="GO:0003860">
    <property type="term" value="F:3-hydroxyisobutyryl-CoA hydrolase activity"/>
    <property type="evidence" value="ECO:0007669"/>
    <property type="project" value="UniProtKB-EC"/>
</dbReference>
<dbReference type="InterPro" id="IPR029045">
    <property type="entry name" value="ClpP/crotonase-like_dom_sf"/>
</dbReference>
<proteinExistence type="predicted"/>
<dbReference type="SUPFAM" id="SSF52096">
    <property type="entry name" value="ClpP/crotonase"/>
    <property type="match status" value="1"/>
</dbReference>
<dbReference type="CDD" id="cd06558">
    <property type="entry name" value="crotonase-like"/>
    <property type="match status" value="1"/>
</dbReference>
<evidence type="ECO:0000313" key="5">
    <source>
        <dbReference type="EMBL" id="BAR98087.1"/>
    </source>
</evidence>
<reference evidence="5" key="1">
    <citation type="journal article" date="2015" name="Genome Announc.">
        <title>Complete Genome Sequence of the Bacteriochlorophyll b-Producing Photosynthetic Bacterium Blastochloris viridis.</title>
        <authorList>
            <person name="Tsukatani Y."/>
            <person name="Hirose Y."/>
            <person name="Harada J."/>
            <person name="Misawa N."/>
            <person name="Mori K."/>
            <person name="Inoue K."/>
            <person name="Tamiaki H."/>
        </authorList>
    </citation>
    <scope>NUCLEOTIDE SEQUENCE [LARGE SCALE GENOMIC DNA]</scope>
    <source>
        <strain evidence="5">DSM 133</strain>
    </source>
</reference>
<dbReference type="GO" id="GO:0005829">
    <property type="term" value="C:cytosol"/>
    <property type="evidence" value="ECO:0007669"/>
    <property type="project" value="TreeGrafter"/>
</dbReference>
<dbReference type="InterPro" id="IPR032259">
    <property type="entry name" value="HIBYL-CoA-H"/>
</dbReference>
<reference evidence="6" key="2">
    <citation type="submission" date="2015-11" db="EMBL/GenBank/DDBJ databases">
        <authorList>
            <person name="Zhang Y."/>
            <person name="Guo Z."/>
        </authorList>
    </citation>
    <scope>NUCLEOTIDE SEQUENCE</scope>
    <source>
        <strain evidence="6">1</strain>
    </source>
</reference>
<organism evidence="6 7">
    <name type="scientific">Blastochloris viridis</name>
    <name type="common">Rhodopseudomonas viridis</name>
    <dbReference type="NCBI Taxonomy" id="1079"/>
    <lineage>
        <taxon>Bacteria</taxon>
        <taxon>Pseudomonadati</taxon>
        <taxon>Pseudomonadota</taxon>
        <taxon>Alphaproteobacteria</taxon>
        <taxon>Hyphomicrobiales</taxon>
        <taxon>Blastochloridaceae</taxon>
        <taxon>Blastochloris</taxon>
    </lineage>
</organism>
<gene>
    <name evidence="6" type="primary">echA8_1</name>
    <name evidence="5" type="ORF">BV133_494</name>
    <name evidence="6" type="ORF">BVIRIDIS_02730</name>
</gene>
<dbReference type="KEGG" id="bvr:BVIR_828"/>
<reference evidence="7" key="3">
    <citation type="journal article" date="2016" name="Genome Announc.">
        <title>Revised genome sequence of the purple photosynthetic bacterium Blastochloris viridis.</title>
        <authorList>
            <person name="Liu L.N."/>
            <person name="Faulkner M."/>
            <person name="Liu X."/>
            <person name="Huang F."/>
            <person name="Darby A.C."/>
            <person name="Hall N."/>
        </authorList>
    </citation>
    <scope>NUCLEOTIDE SEQUENCE [LARGE SCALE GENOMIC DNA]</scope>
    <source>
        <strain evidence="7">ATCC 19567 / DSM 133 / F</strain>
    </source>
</reference>
<sequence>MDCEILFEQRGAAGIVTLNRPKALNALTHAMALALSRQLDAWAEDRTVSCVVVKAAGERAFSAGGDVRKLYDLGRAEKFDEQRAFWHDEYLLNAKIKAYPKPYVALVDGIVMGGGVGISIHGSHCIAGDRFLFAMPEVGIGLFPDVGATYALPRLPDAVGSYLALTGTRIGRADAAAVGLVRAAVWSDDFPALIDDLASGEDADAVVAGWTMAPEPAPLDELRPLIRAWFAGDSVEDILARLDLAGAPGPELAAAIRTKSPTSLKIAFAQMQRGGALSFAEAMRTEYRIVTRVARGHDFYEGVRALIVDKDNAPRWSPATLDAVPPADIERHFAPLDDELPL</sequence>
<evidence type="ECO:0000313" key="6">
    <source>
        <dbReference type="EMBL" id="CUU41284.1"/>
    </source>
</evidence>
<dbReference type="NCBIfam" id="NF004127">
    <property type="entry name" value="PRK05617.1"/>
    <property type="match status" value="1"/>
</dbReference>
<dbReference type="EMBL" id="AP014854">
    <property type="protein sequence ID" value="BAR98087.1"/>
    <property type="molecule type" value="Genomic_DNA"/>
</dbReference>
<evidence type="ECO:0000313" key="7">
    <source>
        <dbReference type="Proteomes" id="UP000065734"/>
    </source>
</evidence>
<dbReference type="GO" id="GO:0016829">
    <property type="term" value="F:lyase activity"/>
    <property type="evidence" value="ECO:0007669"/>
    <property type="project" value="UniProtKB-KW"/>
</dbReference>
<dbReference type="OrthoDB" id="9790967at2"/>